<protein>
    <submittedName>
        <fullName evidence="1">Uncharacterized protein</fullName>
    </submittedName>
</protein>
<sequence length="123" mass="14543">MRKIVFIVAIVLFLKPVLPVLEYVVNYEYISKVLCVNKDKPKMQCNGKCHLMKELAKSSENEKPISDKKIITPEFEVLFFQEIKSIKICNFFFKNQEKENDNYSNLYTFLKNSSFFRPPNFIS</sequence>
<evidence type="ECO:0000313" key="2">
    <source>
        <dbReference type="Proteomes" id="UP001597051"/>
    </source>
</evidence>
<proteinExistence type="predicted"/>
<gene>
    <name evidence="1" type="ORF">ACFQ0S_07760</name>
</gene>
<comment type="caution">
    <text evidence="1">The sequence shown here is derived from an EMBL/GenBank/DDBJ whole genome shotgun (WGS) entry which is preliminary data.</text>
</comment>
<keyword evidence="2" id="KW-1185">Reference proteome</keyword>
<organism evidence="1 2">
    <name type="scientific">Flavobacterium myungsuense</name>
    <dbReference type="NCBI Taxonomy" id="651823"/>
    <lineage>
        <taxon>Bacteria</taxon>
        <taxon>Pseudomonadati</taxon>
        <taxon>Bacteroidota</taxon>
        <taxon>Flavobacteriia</taxon>
        <taxon>Flavobacteriales</taxon>
        <taxon>Flavobacteriaceae</taxon>
        <taxon>Flavobacterium</taxon>
    </lineage>
</organism>
<accession>A0ABW3J2N0</accession>
<dbReference type="EMBL" id="JBHTIZ010000021">
    <property type="protein sequence ID" value="MFD0984371.1"/>
    <property type="molecule type" value="Genomic_DNA"/>
</dbReference>
<name>A0ABW3J2N0_9FLAO</name>
<reference evidence="2" key="1">
    <citation type="journal article" date="2019" name="Int. J. Syst. Evol. Microbiol.">
        <title>The Global Catalogue of Microorganisms (GCM) 10K type strain sequencing project: providing services to taxonomists for standard genome sequencing and annotation.</title>
        <authorList>
            <consortium name="The Broad Institute Genomics Platform"/>
            <consortium name="The Broad Institute Genome Sequencing Center for Infectious Disease"/>
            <person name="Wu L."/>
            <person name="Ma J."/>
        </authorList>
    </citation>
    <scope>NUCLEOTIDE SEQUENCE [LARGE SCALE GENOMIC DNA]</scope>
    <source>
        <strain evidence="2">CECT 7649</strain>
    </source>
</reference>
<evidence type="ECO:0000313" key="1">
    <source>
        <dbReference type="EMBL" id="MFD0984371.1"/>
    </source>
</evidence>
<dbReference type="RefSeq" id="WP_379753161.1">
    <property type="nucleotide sequence ID" value="NZ_JBHSYB010000006.1"/>
</dbReference>
<dbReference type="Proteomes" id="UP001597051">
    <property type="component" value="Unassembled WGS sequence"/>
</dbReference>